<evidence type="ECO:0000313" key="1">
    <source>
        <dbReference type="EMBL" id="EFR00875.1"/>
    </source>
</evidence>
<dbReference type="HOGENOM" id="CLU_1626613_0_0_1"/>
<protein>
    <submittedName>
        <fullName evidence="1">Uncharacterized protein</fullName>
    </submittedName>
</protein>
<reference evidence="2" key="1">
    <citation type="journal article" date="2012" name="MBio">
        <title>Comparative genome analysis of Trichophyton rubrum and related dermatophytes reveals candidate genes involved in infection.</title>
        <authorList>
            <person name="Martinez D.A."/>
            <person name="Oliver B.G."/>
            <person name="Graeser Y."/>
            <person name="Goldberg J.M."/>
            <person name="Li W."/>
            <person name="Martinez-Rossi N.M."/>
            <person name="Monod M."/>
            <person name="Shelest E."/>
            <person name="Barton R.C."/>
            <person name="Birch E."/>
            <person name="Brakhage A.A."/>
            <person name="Chen Z."/>
            <person name="Gurr S.J."/>
            <person name="Heiman D."/>
            <person name="Heitman J."/>
            <person name="Kosti I."/>
            <person name="Rossi A."/>
            <person name="Saif S."/>
            <person name="Samalova M."/>
            <person name="Saunders C.W."/>
            <person name="Shea T."/>
            <person name="Summerbell R.C."/>
            <person name="Xu J."/>
            <person name="Young S."/>
            <person name="Zeng Q."/>
            <person name="Birren B.W."/>
            <person name="Cuomo C.A."/>
            <person name="White T.C."/>
        </authorList>
    </citation>
    <scope>NUCLEOTIDE SEQUENCE [LARGE SCALE GENOMIC DNA]</scope>
    <source>
        <strain evidence="2">ATCC MYA-4604 / CBS 118893</strain>
    </source>
</reference>
<dbReference type="Proteomes" id="UP000002669">
    <property type="component" value="Unassembled WGS sequence"/>
</dbReference>
<keyword evidence="2" id="KW-1185">Reference proteome</keyword>
<accession>E4UUA8</accession>
<gene>
    <name evidence="1" type="ORF">MGYG_03878</name>
</gene>
<name>E4UUA8_ARTGP</name>
<sequence>MPYSSHGYQPGPLFDQHIYFFLSLFFTGDQQQQACYCTHHNIQVRPFRASWASVVMKHVFPLKKRGNPRDRQGILTRCGHDVSSICGAAGLGLFMHDDKAKRERKSKEGYWNSLVGRCRATTSHRWCVLAPASALPAIAKRKVRLSHVAGAIEEGLIIPPSPG</sequence>
<dbReference type="InParanoid" id="E4UUA8"/>
<organism evidence="2">
    <name type="scientific">Arthroderma gypseum (strain ATCC MYA-4604 / CBS 118893)</name>
    <name type="common">Microsporum gypseum</name>
    <dbReference type="NCBI Taxonomy" id="535722"/>
    <lineage>
        <taxon>Eukaryota</taxon>
        <taxon>Fungi</taxon>
        <taxon>Dikarya</taxon>
        <taxon>Ascomycota</taxon>
        <taxon>Pezizomycotina</taxon>
        <taxon>Eurotiomycetes</taxon>
        <taxon>Eurotiomycetidae</taxon>
        <taxon>Onygenales</taxon>
        <taxon>Arthrodermataceae</taxon>
        <taxon>Nannizzia</taxon>
    </lineage>
</organism>
<dbReference type="RefSeq" id="XP_003173705.1">
    <property type="nucleotide sequence ID" value="XM_003173657.1"/>
</dbReference>
<evidence type="ECO:0000313" key="2">
    <source>
        <dbReference type="Proteomes" id="UP000002669"/>
    </source>
</evidence>
<dbReference type="VEuPathDB" id="FungiDB:MGYG_03878"/>
<dbReference type="EMBL" id="DS989824">
    <property type="protein sequence ID" value="EFR00875.1"/>
    <property type="molecule type" value="Genomic_DNA"/>
</dbReference>
<dbReference type="AlphaFoldDB" id="E4UUA8"/>
<proteinExistence type="predicted"/>
<dbReference type="GeneID" id="10028988"/>